<comment type="caution">
    <text evidence="2">The sequence shown here is derived from an EMBL/GenBank/DDBJ whole genome shotgun (WGS) entry which is preliminary data.</text>
</comment>
<dbReference type="AlphaFoldDB" id="A0A6L6XP46"/>
<gene>
    <name evidence="2" type="ORF">GON03_05370</name>
</gene>
<evidence type="ECO:0000313" key="3">
    <source>
        <dbReference type="Proteomes" id="UP000473525"/>
    </source>
</evidence>
<dbReference type="RefSeq" id="WP_157340878.1">
    <property type="nucleotide sequence ID" value="NZ_WSEK01000004.1"/>
</dbReference>
<keyword evidence="1" id="KW-0812">Transmembrane</keyword>
<keyword evidence="1" id="KW-1133">Transmembrane helix</keyword>
<organism evidence="2 3">
    <name type="scientific">Nocardioides agri</name>
    <dbReference type="NCBI Taxonomy" id="2682843"/>
    <lineage>
        <taxon>Bacteria</taxon>
        <taxon>Bacillati</taxon>
        <taxon>Actinomycetota</taxon>
        <taxon>Actinomycetes</taxon>
        <taxon>Propionibacteriales</taxon>
        <taxon>Nocardioidaceae</taxon>
        <taxon>Nocardioides</taxon>
    </lineage>
</organism>
<reference evidence="2 3" key="1">
    <citation type="submission" date="2019-12" db="EMBL/GenBank/DDBJ databases">
        <authorList>
            <person name="Huq M.A."/>
        </authorList>
    </citation>
    <scope>NUCLEOTIDE SEQUENCE [LARGE SCALE GENOMIC DNA]</scope>
    <source>
        <strain evidence="2 3">MAH-18</strain>
    </source>
</reference>
<evidence type="ECO:0000256" key="1">
    <source>
        <dbReference type="SAM" id="Phobius"/>
    </source>
</evidence>
<evidence type="ECO:0000313" key="2">
    <source>
        <dbReference type="EMBL" id="MVQ48602.1"/>
    </source>
</evidence>
<keyword evidence="1" id="KW-0472">Membrane</keyword>
<name>A0A6L6XP46_9ACTN</name>
<protein>
    <submittedName>
        <fullName evidence="2">Uncharacterized protein</fullName>
    </submittedName>
</protein>
<proteinExistence type="predicted"/>
<dbReference type="Proteomes" id="UP000473525">
    <property type="component" value="Unassembled WGS sequence"/>
</dbReference>
<dbReference type="EMBL" id="WSEK01000004">
    <property type="protein sequence ID" value="MVQ48602.1"/>
    <property type="molecule type" value="Genomic_DNA"/>
</dbReference>
<feature type="transmembrane region" description="Helical" evidence="1">
    <location>
        <begin position="29"/>
        <end position="49"/>
    </location>
</feature>
<accession>A0A6L6XP46</accession>
<keyword evidence="3" id="KW-1185">Reference proteome</keyword>
<sequence>MRMDMTLTSVVGGVARAMADATDRSEDEMRLVITAALVGGGLLAAFRLLNYLLEIWEGLFESTSWT</sequence>